<comment type="caution">
    <text evidence="1">The sequence shown here is derived from an EMBL/GenBank/DDBJ whole genome shotgun (WGS) entry which is preliminary data.</text>
</comment>
<dbReference type="EMBL" id="JBHSAO010000006">
    <property type="protein sequence ID" value="MFC4023846.1"/>
    <property type="molecule type" value="Genomic_DNA"/>
</dbReference>
<organism evidence="1 2">
    <name type="scientific">Oceanobacillus longus</name>
    <dbReference type="NCBI Taxonomy" id="930120"/>
    <lineage>
        <taxon>Bacteria</taxon>
        <taxon>Bacillati</taxon>
        <taxon>Bacillota</taxon>
        <taxon>Bacilli</taxon>
        <taxon>Bacillales</taxon>
        <taxon>Bacillaceae</taxon>
        <taxon>Oceanobacillus</taxon>
    </lineage>
</organism>
<dbReference type="Proteomes" id="UP001595772">
    <property type="component" value="Unassembled WGS sequence"/>
</dbReference>
<accession>A0ABV8GY30</accession>
<name>A0ABV8GY30_9BACI</name>
<gene>
    <name evidence="1" type="ORF">ACFOUV_08580</name>
</gene>
<keyword evidence="2" id="KW-1185">Reference proteome</keyword>
<proteinExistence type="predicted"/>
<evidence type="ECO:0000313" key="2">
    <source>
        <dbReference type="Proteomes" id="UP001595772"/>
    </source>
</evidence>
<evidence type="ECO:0000313" key="1">
    <source>
        <dbReference type="EMBL" id="MFC4023846.1"/>
    </source>
</evidence>
<sequence>MNENDRRAFDDLVIKVQQHEATIVQLLEILAATNRKITEISAEQKEKDYFYSQV</sequence>
<reference evidence="2" key="1">
    <citation type="journal article" date="2019" name="Int. J. Syst. Evol. Microbiol.">
        <title>The Global Catalogue of Microorganisms (GCM) 10K type strain sequencing project: providing services to taxonomists for standard genome sequencing and annotation.</title>
        <authorList>
            <consortium name="The Broad Institute Genomics Platform"/>
            <consortium name="The Broad Institute Genome Sequencing Center for Infectious Disease"/>
            <person name="Wu L."/>
            <person name="Ma J."/>
        </authorList>
    </citation>
    <scope>NUCLEOTIDE SEQUENCE [LARGE SCALE GENOMIC DNA]</scope>
    <source>
        <strain evidence="2">IBRC-M 10703</strain>
    </source>
</reference>
<protein>
    <submittedName>
        <fullName evidence="1">Uncharacterized protein</fullName>
    </submittedName>
</protein>
<dbReference type="RefSeq" id="WP_379496345.1">
    <property type="nucleotide sequence ID" value="NZ_JBHSAO010000006.1"/>
</dbReference>